<proteinExistence type="predicted"/>
<dbReference type="EMBL" id="KY623659">
    <property type="protein sequence ID" value="ASD48524.1"/>
    <property type="molecule type" value="Genomic_DNA"/>
</dbReference>
<keyword evidence="1" id="KW-0614">Plasmid</keyword>
<evidence type="ECO:0000313" key="1">
    <source>
        <dbReference type="EMBL" id="ASD48524.1"/>
    </source>
</evidence>
<reference evidence="1" key="1">
    <citation type="submission" date="2017-02" db="EMBL/GenBank/DDBJ databases">
        <title>Emergence of VIM metallo-beta-lactamase producing Alcaligenes faecalis in GAZA, Palestine.</title>
        <authorList>
            <person name="Al Laham N."/>
            <person name="Chavda K."/>
            <person name="Cienfuegos V."/>
            <person name="Kreiswirth B."/>
            <person name="Chen L."/>
        </authorList>
    </citation>
    <scope>NUCLEOTIDE SEQUENCE</scope>
    <source>
        <strain evidence="1">GZAF1</strain>
        <plasmid evidence="1">pGZAF1_VIM</plasmid>
    </source>
</reference>
<dbReference type="AlphaFoldDB" id="A0A1Z3ML47"/>
<sequence length="98" mass="11334">MNEIASITKTIRLTPREAFMIEIAARTQRRNMSNFISTAAALAAEIVQFHEGHTVGEKMNDLWHIDPNERLRRMKMFDPSLLTYAEELSLAEIEKQDE</sequence>
<accession>A0A1Z3ML47</accession>
<organism evidence="1">
    <name type="scientific">Alcaligenes faecalis</name>
    <dbReference type="NCBI Taxonomy" id="511"/>
    <lineage>
        <taxon>Bacteria</taxon>
        <taxon>Pseudomonadati</taxon>
        <taxon>Pseudomonadota</taxon>
        <taxon>Betaproteobacteria</taxon>
        <taxon>Burkholderiales</taxon>
        <taxon>Alcaligenaceae</taxon>
        <taxon>Alcaligenes</taxon>
    </lineage>
</organism>
<geneLocation type="plasmid" evidence="1">
    <name>pGZAF1_VIM</name>
</geneLocation>
<evidence type="ECO:0008006" key="2">
    <source>
        <dbReference type="Google" id="ProtNLM"/>
    </source>
</evidence>
<dbReference type="RefSeq" id="WP_086069338.1">
    <property type="nucleotide sequence ID" value="NZ_CAXOJJ010000071.1"/>
</dbReference>
<protein>
    <recommendedName>
        <fullName evidence="2">DUF1778 domain-containing protein</fullName>
    </recommendedName>
</protein>
<name>A0A1Z3ML47_ALCFA</name>